<evidence type="ECO:0000313" key="15">
    <source>
        <dbReference type="Proteomes" id="UP000664761"/>
    </source>
</evidence>
<dbReference type="SUPFAM" id="SSF55874">
    <property type="entry name" value="ATPase domain of HSP90 chaperone/DNA topoisomerase II/histidine kinase"/>
    <property type="match status" value="1"/>
</dbReference>
<keyword evidence="10" id="KW-1133">Transmembrane helix</keyword>
<dbReference type="InterPro" id="IPR005467">
    <property type="entry name" value="His_kinase_dom"/>
</dbReference>
<dbReference type="PRINTS" id="PR00344">
    <property type="entry name" value="BCTRLSENSOR"/>
</dbReference>
<dbReference type="SUPFAM" id="SSF158472">
    <property type="entry name" value="HAMP domain-like"/>
    <property type="match status" value="1"/>
</dbReference>
<keyword evidence="10" id="KW-0472">Membrane</keyword>
<dbReference type="Gene3D" id="3.40.50.2300">
    <property type="match status" value="2"/>
</dbReference>
<evidence type="ECO:0000256" key="4">
    <source>
        <dbReference type="ARBA" id="ARBA00022553"/>
    </source>
</evidence>
<feature type="domain" description="Histidine kinase" evidence="11">
    <location>
        <begin position="418"/>
        <end position="637"/>
    </location>
</feature>
<dbReference type="SUPFAM" id="SSF47384">
    <property type="entry name" value="Homodimeric domain of signal transducing histidine kinase"/>
    <property type="match status" value="1"/>
</dbReference>
<dbReference type="SMART" id="SM00387">
    <property type="entry name" value="HATPase_c"/>
    <property type="match status" value="1"/>
</dbReference>
<sequence>MSNLSILTRLSILSVVLLAILIGSNLFLDNRLTQNARTIANEAVLVSRITTANAASKSFGDLKFWLADLAVSLLTLSERNADAALKSLQEKLEELKVYDPDRVALIDQELGLLMDAALLAVDAYTDERRVIGNSLMAKARVHIQAIDEQLSSIVDELEAESRMRSSAGLASAREAVTLSHIIIIVGAFVGLLLTILVLRSIRTPLSRLVTAMRSISKGDLTVEIPAAGRDEIGEMAQTLALFRDSLIERDRLAKEREEAQAEARGAQEKLLEAIEAVTDAFALYDADDRLVIANSKYREMYEHLGLSIERGISYEEIISAAVEKKMIVAAQDNSEQWLKERIVRHRNPTGPYEHYRADGRWLRINEQKTADGGIVGVFTDITEAKARETELGEMVDRLAEARDVAMKATRTKSQFLANMSHELRTPLNAVIGITEMLEEDAVEEGDEDLIEPLQRISRAGKHLLKLINDILDLSKIEAGKMELHVESFDLAAVVRDCVDMAAPLATPNNNNIDVSLPDDMPRMTSDVTRVRQVVFNLLSNACKFTENGTVGIAVTLTDEDMIKIDVSDTGIGMSPEQLERLFSDFSQADSSTTRKYGGTGLGLAISQRFCRMMGGDVTVESTPGEGSVFKVSLPREIPSEPQLGPMEPTSTTRDSADGKPGEAMESGGNVVLVVDDDPVARDILSRFLEAEGYEVATAIDGVDGLEKARALRPAVITLDVVMPGKDGWTLLKELKDDPALKDIPVLMVSIVDDKHKGFSLGVADYMTKPVDRKRLLTLLERYKLNGSGGNVLIVEDDGATRQQMRRVFVSEGWRVREAVNGRAGLLLVQDAIPDLILLDLIMPEMDGFEFVDSLKTIPEGKGVPVVVITGADLTDDDRKRLNGGVEQIIKKSEDGAPAFLEEVRRYVSQHLSARTATSGETE</sequence>
<evidence type="ECO:0000259" key="11">
    <source>
        <dbReference type="PROSITE" id="PS50109"/>
    </source>
</evidence>
<dbReference type="InterPro" id="IPR036097">
    <property type="entry name" value="HisK_dim/P_sf"/>
</dbReference>
<dbReference type="InterPro" id="IPR036890">
    <property type="entry name" value="HATPase_C_sf"/>
</dbReference>
<name>A0ABS3F4R2_9PROT</name>
<dbReference type="SMART" id="SM00448">
    <property type="entry name" value="REC"/>
    <property type="match status" value="2"/>
</dbReference>
<dbReference type="Pfam" id="PF00072">
    <property type="entry name" value="Response_reg"/>
    <property type="match status" value="2"/>
</dbReference>
<dbReference type="InterPro" id="IPR003661">
    <property type="entry name" value="HisK_dim/P_dom"/>
</dbReference>
<keyword evidence="8" id="KW-0175">Coiled coil</keyword>
<dbReference type="PANTHER" id="PTHR43047:SF72">
    <property type="entry name" value="OSMOSENSING HISTIDINE PROTEIN KINASE SLN1"/>
    <property type="match status" value="1"/>
</dbReference>
<dbReference type="PROSITE" id="PS50110">
    <property type="entry name" value="RESPONSE_REGULATORY"/>
    <property type="match status" value="2"/>
</dbReference>
<evidence type="ECO:0000256" key="3">
    <source>
        <dbReference type="ARBA" id="ARBA00012438"/>
    </source>
</evidence>
<dbReference type="EMBL" id="JAFLNC010000002">
    <property type="protein sequence ID" value="MBO0333481.1"/>
    <property type="molecule type" value="Genomic_DNA"/>
</dbReference>
<dbReference type="InterPro" id="IPR011006">
    <property type="entry name" value="CheY-like_superfamily"/>
</dbReference>
<evidence type="ECO:0000256" key="2">
    <source>
        <dbReference type="ARBA" id="ARBA00004370"/>
    </source>
</evidence>
<dbReference type="SUPFAM" id="SSF55785">
    <property type="entry name" value="PYP-like sensor domain (PAS domain)"/>
    <property type="match status" value="1"/>
</dbReference>
<keyword evidence="10" id="KW-0812">Transmembrane</keyword>
<keyword evidence="5" id="KW-0808">Transferase</keyword>
<dbReference type="EC" id="2.7.13.3" evidence="3"/>
<comment type="caution">
    <text evidence="14">The sequence shown here is derived from an EMBL/GenBank/DDBJ whole genome shotgun (WGS) entry which is preliminary data.</text>
</comment>
<proteinExistence type="predicted"/>
<feature type="modified residue" description="4-aspartylphosphate" evidence="7">
    <location>
        <position position="839"/>
    </location>
</feature>
<dbReference type="Gene3D" id="6.10.340.10">
    <property type="match status" value="1"/>
</dbReference>
<feature type="coiled-coil region" evidence="8">
    <location>
        <begin position="242"/>
        <end position="276"/>
    </location>
</feature>
<dbReference type="Pfam" id="PF02518">
    <property type="entry name" value="HATPase_c"/>
    <property type="match status" value="1"/>
</dbReference>
<feature type="transmembrane region" description="Helical" evidence="10">
    <location>
        <begin position="6"/>
        <end position="28"/>
    </location>
</feature>
<dbReference type="Gene3D" id="1.10.287.130">
    <property type="match status" value="1"/>
</dbReference>
<dbReference type="CDD" id="cd06225">
    <property type="entry name" value="HAMP"/>
    <property type="match status" value="1"/>
</dbReference>
<dbReference type="Proteomes" id="UP000664761">
    <property type="component" value="Unassembled WGS sequence"/>
</dbReference>
<evidence type="ECO:0000256" key="6">
    <source>
        <dbReference type="ARBA" id="ARBA00022777"/>
    </source>
</evidence>
<evidence type="ECO:0000259" key="12">
    <source>
        <dbReference type="PROSITE" id="PS50110"/>
    </source>
</evidence>
<dbReference type="CDD" id="cd00082">
    <property type="entry name" value="HisKA"/>
    <property type="match status" value="1"/>
</dbReference>
<protein>
    <recommendedName>
        <fullName evidence="3">histidine kinase</fullName>
        <ecNumber evidence="3">2.7.13.3</ecNumber>
    </recommendedName>
</protein>
<evidence type="ECO:0000256" key="10">
    <source>
        <dbReference type="SAM" id="Phobius"/>
    </source>
</evidence>
<dbReference type="PROSITE" id="PS50109">
    <property type="entry name" value="HIS_KIN"/>
    <property type="match status" value="1"/>
</dbReference>
<feature type="region of interest" description="Disordered" evidence="9">
    <location>
        <begin position="634"/>
        <end position="665"/>
    </location>
</feature>
<evidence type="ECO:0000256" key="9">
    <source>
        <dbReference type="SAM" id="MobiDB-lite"/>
    </source>
</evidence>
<evidence type="ECO:0000256" key="1">
    <source>
        <dbReference type="ARBA" id="ARBA00000085"/>
    </source>
</evidence>
<evidence type="ECO:0000313" key="14">
    <source>
        <dbReference type="EMBL" id="MBO0333481.1"/>
    </source>
</evidence>
<evidence type="ECO:0000256" key="8">
    <source>
        <dbReference type="SAM" id="Coils"/>
    </source>
</evidence>
<dbReference type="CDD" id="cd00156">
    <property type="entry name" value="REC"/>
    <property type="match status" value="1"/>
</dbReference>
<dbReference type="RefSeq" id="WP_207043832.1">
    <property type="nucleotide sequence ID" value="NZ_JAFLNC010000002.1"/>
</dbReference>
<feature type="domain" description="HAMP" evidence="13">
    <location>
        <begin position="199"/>
        <end position="251"/>
    </location>
</feature>
<dbReference type="PANTHER" id="PTHR43047">
    <property type="entry name" value="TWO-COMPONENT HISTIDINE PROTEIN KINASE"/>
    <property type="match status" value="1"/>
</dbReference>
<dbReference type="InterPro" id="IPR004358">
    <property type="entry name" value="Sig_transdc_His_kin-like_C"/>
</dbReference>
<dbReference type="SMART" id="SM00388">
    <property type="entry name" value="HisKA"/>
    <property type="match status" value="1"/>
</dbReference>
<dbReference type="InterPro" id="IPR035965">
    <property type="entry name" value="PAS-like_dom_sf"/>
</dbReference>
<accession>A0ABS3F4R2</accession>
<dbReference type="Gene3D" id="3.30.450.20">
    <property type="entry name" value="PAS domain"/>
    <property type="match status" value="1"/>
</dbReference>
<dbReference type="CDD" id="cd16922">
    <property type="entry name" value="HATPase_EvgS-ArcB-TorS-like"/>
    <property type="match status" value="1"/>
</dbReference>
<dbReference type="SMART" id="SM00304">
    <property type="entry name" value="HAMP"/>
    <property type="match status" value="1"/>
</dbReference>
<dbReference type="CDD" id="cd17574">
    <property type="entry name" value="REC_OmpR"/>
    <property type="match status" value="1"/>
</dbReference>
<dbReference type="SUPFAM" id="SSF52172">
    <property type="entry name" value="CheY-like"/>
    <property type="match status" value="2"/>
</dbReference>
<dbReference type="Pfam" id="PF12860">
    <property type="entry name" value="PAS_7"/>
    <property type="match status" value="1"/>
</dbReference>
<comment type="catalytic activity">
    <reaction evidence="1">
        <text>ATP + protein L-histidine = ADP + protein N-phospho-L-histidine.</text>
        <dbReference type="EC" id="2.7.13.3"/>
    </reaction>
</comment>
<evidence type="ECO:0000256" key="7">
    <source>
        <dbReference type="PROSITE-ProRule" id="PRU00169"/>
    </source>
</evidence>
<dbReference type="InterPro" id="IPR003594">
    <property type="entry name" value="HATPase_dom"/>
</dbReference>
<keyword evidence="6" id="KW-0418">Kinase</keyword>
<comment type="subcellular location">
    <subcellularLocation>
        <location evidence="2">Membrane</location>
    </subcellularLocation>
</comment>
<feature type="domain" description="Response regulatory" evidence="12">
    <location>
        <begin position="790"/>
        <end position="906"/>
    </location>
</feature>
<evidence type="ECO:0000259" key="13">
    <source>
        <dbReference type="PROSITE" id="PS50885"/>
    </source>
</evidence>
<reference evidence="14 15" key="1">
    <citation type="submission" date="2021-03" db="EMBL/GenBank/DDBJ databases">
        <title>Sneathiella sp. CAU 1612 isolated from Kang Won-do.</title>
        <authorList>
            <person name="Kim W."/>
        </authorList>
    </citation>
    <scope>NUCLEOTIDE SEQUENCE [LARGE SCALE GENOMIC DNA]</scope>
    <source>
        <strain evidence="14 15">CAU 1612</strain>
    </source>
</reference>
<dbReference type="InterPro" id="IPR003660">
    <property type="entry name" value="HAMP_dom"/>
</dbReference>
<gene>
    <name evidence="14" type="ORF">J0X12_07645</name>
</gene>
<dbReference type="Pfam" id="PF00512">
    <property type="entry name" value="HisKA"/>
    <property type="match status" value="1"/>
</dbReference>
<dbReference type="Gene3D" id="3.30.565.10">
    <property type="entry name" value="Histidine kinase-like ATPase, C-terminal domain"/>
    <property type="match status" value="1"/>
</dbReference>
<dbReference type="PROSITE" id="PS50885">
    <property type="entry name" value="HAMP"/>
    <property type="match status" value="1"/>
</dbReference>
<dbReference type="Pfam" id="PF00672">
    <property type="entry name" value="HAMP"/>
    <property type="match status" value="1"/>
</dbReference>
<feature type="transmembrane region" description="Helical" evidence="10">
    <location>
        <begin position="175"/>
        <end position="198"/>
    </location>
</feature>
<feature type="modified residue" description="4-aspartylphosphate" evidence="7">
    <location>
        <position position="719"/>
    </location>
</feature>
<evidence type="ECO:0000256" key="5">
    <source>
        <dbReference type="ARBA" id="ARBA00022679"/>
    </source>
</evidence>
<feature type="domain" description="Response regulatory" evidence="12">
    <location>
        <begin position="670"/>
        <end position="783"/>
    </location>
</feature>
<keyword evidence="15" id="KW-1185">Reference proteome</keyword>
<dbReference type="InterPro" id="IPR001789">
    <property type="entry name" value="Sig_transdc_resp-reg_receiver"/>
</dbReference>
<keyword evidence="4 7" id="KW-0597">Phosphoprotein</keyword>
<organism evidence="14 15">
    <name type="scientific">Sneathiella sedimenti</name>
    <dbReference type="NCBI Taxonomy" id="2816034"/>
    <lineage>
        <taxon>Bacteria</taxon>
        <taxon>Pseudomonadati</taxon>
        <taxon>Pseudomonadota</taxon>
        <taxon>Alphaproteobacteria</taxon>
        <taxon>Sneathiellales</taxon>
        <taxon>Sneathiellaceae</taxon>
        <taxon>Sneathiella</taxon>
    </lineage>
</organism>